<feature type="transmembrane region" description="Helical" evidence="1">
    <location>
        <begin position="86"/>
        <end position="105"/>
    </location>
</feature>
<comment type="caution">
    <text evidence="2">The sequence shown here is derived from an EMBL/GenBank/DDBJ whole genome shotgun (WGS) entry which is preliminary data.</text>
</comment>
<dbReference type="Proteomes" id="UP001374584">
    <property type="component" value="Unassembled WGS sequence"/>
</dbReference>
<dbReference type="EMBL" id="JAYMYR010000006">
    <property type="protein sequence ID" value="KAK7355892.1"/>
    <property type="molecule type" value="Genomic_DNA"/>
</dbReference>
<accession>A0AAN9R1J8</accession>
<evidence type="ECO:0000313" key="2">
    <source>
        <dbReference type="EMBL" id="KAK7355892.1"/>
    </source>
</evidence>
<protein>
    <submittedName>
        <fullName evidence="2">Uncharacterized protein</fullName>
    </submittedName>
</protein>
<keyword evidence="1" id="KW-1133">Transmembrane helix</keyword>
<organism evidence="2 3">
    <name type="scientific">Phaseolus coccineus</name>
    <name type="common">Scarlet runner bean</name>
    <name type="synonym">Phaseolus multiflorus</name>
    <dbReference type="NCBI Taxonomy" id="3886"/>
    <lineage>
        <taxon>Eukaryota</taxon>
        <taxon>Viridiplantae</taxon>
        <taxon>Streptophyta</taxon>
        <taxon>Embryophyta</taxon>
        <taxon>Tracheophyta</taxon>
        <taxon>Spermatophyta</taxon>
        <taxon>Magnoliopsida</taxon>
        <taxon>eudicotyledons</taxon>
        <taxon>Gunneridae</taxon>
        <taxon>Pentapetalae</taxon>
        <taxon>rosids</taxon>
        <taxon>fabids</taxon>
        <taxon>Fabales</taxon>
        <taxon>Fabaceae</taxon>
        <taxon>Papilionoideae</taxon>
        <taxon>50 kb inversion clade</taxon>
        <taxon>NPAAA clade</taxon>
        <taxon>indigoferoid/millettioid clade</taxon>
        <taxon>Phaseoleae</taxon>
        <taxon>Phaseolus</taxon>
    </lineage>
</organism>
<keyword evidence="3" id="KW-1185">Reference proteome</keyword>
<keyword evidence="1" id="KW-0812">Transmembrane</keyword>
<evidence type="ECO:0000313" key="3">
    <source>
        <dbReference type="Proteomes" id="UP001374584"/>
    </source>
</evidence>
<proteinExistence type="predicted"/>
<gene>
    <name evidence="2" type="ORF">VNO80_15156</name>
</gene>
<dbReference type="AlphaFoldDB" id="A0AAN9R1J8"/>
<name>A0AAN9R1J8_PHACN</name>
<keyword evidence="1" id="KW-0472">Membrane</keyword>
<reference evidence="2 3" key="1">
    <citation type="submission" date="2024-01" db="EMBL/GenBank/DDBJ databases">
        <title>The genomes of 5 underutilized Papilionoideae crops provide insights into root nodulation and disease resistanc.</title>
        <authorList>
            <person name="Jiang F."/>
        </authorList>
    </citation>
    <scope>NUCLEOTIDE SEQUENCE [LARGE SCALE GENOMIC DNA]</scope>
    <source>
        <strain evidence="2">JINMINGXINNONG_FW02</strain>
        <tissue evidence="2">Leaves</tissue>
    </source>
</reference>
<sequence>MEIRITQKDPLHGSASDIGLSGSVFSIWRSLQAITGPATVAQASSSVLPKTNLFLSSIPRGSLFEEYCCFCLTAFTGMANFSTRRILFMVIVIVFIIMVSFSQSGTSCRPLHDEQGSVEFDSLLLQVLPRGPVKPSSPDPIRP</sequence>
<evidence type="ECO:0000256" key="1">
    <source>
        <dbReference type="SAM" id="Phobius"/>
    </source>
</evidence>